<dbReference type="GO" id="GO:0005886">
    <property type="term" value="C:plasma membrane"/>
    <property type="evidence" value="ECO:0007669"/>
    <property type="project" value="UniProtKB-SubCell"/>
</dbReference>
<comment type="similarity">
    <text evidence="2 9">Belongs to the sodium:solute symporter (SSF) (TC 2.A.21) family.</text>
</comment>
<dbReference type="PANTHER" id="PTHR48086:SF6">
    <property type="entry name" value="CATION_ACETATE SYMPORTER ACTP"/>
    <property type="match status" value="1"/>
</dbReference>
<feature type="non-terminal residue" evidence="12">
    <location>
        <position position="103"/>
    </location>
</feature>
<comment type="caution">
    <text evidence="12">The sequence shown here is derived from an EMBL/GenBank/DDBJ whole genome shotgun (WGS) entry which is preliminary data.</text>
</comment>
<evidence type="ECO:0000313" key="12">
    <source>
        <dbReference type="EMBL" id="OAD19758.1"/>
    </source>
</evidence>
<dbReference type="PROSITE" id="PS50283">
    <property type="entry name" value="NA_SOLUT_SYMP_3"/>
    <property type="match status" value="1"/>
</dbReference>
<keyword evidence="3" id="KW-0813">Transport</keyword>
<keyword evidence="5 10" id="KW-0812">Transmembrane</keyword>
<comment type="subcellular location">
    <subcellularLocation>
        <location evidence="1">Cell membrane</location>
        <topology evidence="1">Multi-pass membrane protein</topology>
    </subcellularLocation>
</comment>
<keyword evidence="8 10" id="KW-0472">Membrane</keyword>
<feature type="chain" id="PRO_5008048951" evidence="11">
    <location>
        <begin position="23"/>
        <end position="103"/>
    </location>
</feature>
<dbReference type="PANTHER" id="PTHR48086">
    <property type="entry name" value="SODIUM/PROLINE SYMPORTER-RELATED"/>
    <property type="match status" value="1"/>
</dbReference>
<evidence type="ECO:0000256" key="3">
    <source>
        <dbReference type="ARBA" id="ARBA00022448"/>
    </source>
</evidence>
<keyword evidence="6" id="KW-0769">Symport</keyword>
<dbReference type="GO" id="GO:0015293">
    <property type="term" value="F:symporter activity"/>
    <property type="evidence" value="ECO:0007669"/>
    <property type="project" value="UniProtKB-KW"/>
</dbReference>
<feature type="transmembrane region" description="Helical" evidence="10">
    <location>
        <begin position="38"/>
        <end position="59"/>
    </location>
</feature>
<organism evidence="12 13">
    <name type="scientific">Candidatus Thiomargarita nelsonii</name>
    <dbReference type="NCBI Taxonomy" id="1003181"/>
    <lineage>
        <taxon>Bacteria</taxon>
        <taxon>Pseudomonadati</taxon>
        <taxon>Pseudomonadota</taxon>
        <taxon>Gammaproteobacteria</taxon>
        <taxon>Thiotrichales</taxon>
        <taxon>Thiotrichaceae</taxon>
        <taxon>Thiomargarita</taxon>
    </lineage>
</organism>
<keyword evidence="7 10" id="KW-1133">Transmembrane helix</keyword>
<protein>
    <submittedName>
        <fullName evidence="12">Acetate permease</fullName>
    </submittedName>
</protein>
<feature type="signal peptide" evidence="11">
    <location>
        <begin position="1"/>
        <end position="22"/>
    </location>
</feature>
<evidence type="ECO:0000256" key="2">
    <source>
        <dbReference type="ARBA" id="ARBA00006434"/>
    </source>
</evidence>
<dbReference type="GO" id="GO:0006847">
    <property type="term" value="P:plasma membrane acetate transport"/>
    <property type="evidence" value="ECO:0007669"/>
    <property type="project" value="TreeGrafter"/>
</dbReference>
<evidence type="ECO:0000256" key="1">
    <source>
        <dbReference type="ARBA" id="ARBA00004651"/>
    </source>
</evidence>
<dbReference type="Pfam" id="PF00474">
    <property type="entry name" value="SSF"/>
    <property type="match status" value="1"/>
</dbReference>
<gene>
    <name evidence="12" type="ORF">THIOM_004585</name>
</gene>
<reference evidence="12 13" key="1">
    <citation type="submission" date="2016-05" db="EMBL/GenBank/DDBJ databases">
        <title>Single-cell genome of chain-forming Candidatus Thiomargarita nelsonii and comparison to other large sulfur-oxidizing bacteria.</title>
        <authorList>
            <person name="Winkel M."/>
            <person name="Salman V."/>
            <person name="Woyke T."/>
            <person name="Schulz-Vogt H."/>
            <person name="Richter M."/>
            <person name="Flood B."/>
            <person name="Bailey J."/>
            <person name="Amann R."/>
            <person name="Mussmann M."/>
        </authorList>
    </citation>
    <scope>NUCLEOTIDE SEQUENCE [LARGE SCALE GENOMIC DNA]</scope>
    <source>
        <strain evidence="12 13">THI036</strain>
    </source>
</reference>
<keyword evidence="13" id="KW-1185">Reference proteome</keyword>
<evidence type="ECO:0000256" key="6">
    <source>
        <dbReference type="ARBA" id="ARBA00022847"/>
    </source>
</evidence>
<dbReference type="InterPro" id="IPR001734">
    <property type="entry name" value="Na/solute_symporter"/>
</dbReference>
<proteinExistence type="inferred from homology"/>
<dbReference type="Proteomes" id="UP000076962">
    <property type="component" value="Unassembled WGS sequence"/>
</dbReference>
<accession>A0A176RVL3</accession>
<evidence type="ECO:0000313" key="13">
    <source>
        <dbReference type="Proteomes" id="UP000076962"/>
    </source>
</evidence>
<evidence type="ECO:0000256" key="5">
    <source>
        <dbReference type="ARBA" id="ARBA00022692"/>
    </source>
</evidence>
<dbReference type="Gene3D" id="1.20.1730.10">
    <property type="entry name" value="Sodium/glucose cotransporter"/>
    <property type="match status" value="1"/>
</dbReference>
<evidence type="ECO:0000256" key="10">
    <source>
        <dbReference type="SAM" id="Phobius"/>
    </source>
</evidence>
<name>A0A176RVL3_9GAMM</name>
<evidence type="ECO:0000256" key="7">
    <source>
        <dbReference type="ARBA" id="ARBA00022989"/>
    </source>
</evidence>
<dbReference type="InterPro" id="IPR050277">
    <property type="entry name" value="Sodium:Solute_Symporter"/>
</dbReference>
<keyword evidence="11" id="KW-0732">Signal</keyword>
<dbReference type="AlphaFoldDB" id="A0A176RVL3"/>
<keyword evidence="4" id="KW-1003">Cell membrane</keyword>
<evidence type="ECO:0000256" key="9">
    <source>
        <dbReference type="RuleBase" id="RU362091"/>
    </source>
</evidence>
<evidence type="ECO:0000256" key="4">
    <source>
        <dbReference type="ARBA" id="ARBA00022475"/>
    </source>
</evidence>
<dbReference type="GO" id="GO:0015123">
    <property type="term" value="F:acetate transmembrane transporter activity"/>
    <property type="evidence" value="ECO:0007669"/>
    <property type="project" value="TreeGrafter"/>
</dbReference>
<evidence type="ECO:0000256" key="11">
    <source>
        <dbReference type="SAM" id="SignalP"/>
    </source>
</evidence>
<evidence type="ECO:0000256" key="8">
    <source>
        <dbReference type="ARBA" id="ARBA00023136"/>
    </source>
</evidence>
<dbReference type="EMBL" id="LUTY01002675">
    <property type="protein sequence ID" value="OAD19758.1"/>
    <property type="molecule type" value="Genomic_DNA"/>
</dbReference>
<dbReference type="InterPro" id="IPR038377">
    <property type="entry name" value="Na/Glc_symporter_sf"/>
</dbReference>
<sequence>MSRNFIIWGAFATLFAATGVFAVPGALEGAVDKQPLNIAAIVMFLLFVAATLGITYWAAKRTKTAKDFYTAGGGITGFQNGLAISGDYMSAASFLGISALVYK</sequence>